<organism evidence="3 5">
    <name type="scientific">Medicago truncatula</name>
    <name type="common">Barrel medic</name>
    <name type="synonym">Medicago tribuloides</name>
    <dbReference type="NCBI Taxonomy" id="3880"/>
    <lineage>
        <taxon>Eukaryota</taxon>
        <taxon>Viridiplantae</taxon>
        <taxon>Streptophyta</taxon>
        <taxon>Embryophyta</taxon>
        <taxon>Tracheophyta</taxon>
        <taxon>Spermatophyta</taxon>
        <taxon>Magnoliopsida</taxon>
        <taxon>eudicotyledons</taxon>
        <taxon>Gunneridae</taxon>
        <taxon>Pentapetalae</taxon>
        <taxon>rosids</taxon>
        <taxon>fabids</taxon>
        <taxon>Fabales</taxon>
        <taxon>Fabaceae</taxon>
        <taxon>Papilionoideae</taxon>
        <taxon>50 kb inversion clade</taxon>
        <taxon>NPAAA clade</taxon>
        <taxon>Hologalegina</taxon>
        <taxon>IRL clade</taxon>
        <taxon>Trifolieae</taxon>
        <taxon>Medicago</taxon>
    </lineage>
</organism>
<evidence type="ECO:0000313" key="4">
    <source>
        <dbReference type="EnsemblPlants" id="KEH16007"/>
    </source>
</evidence>
<keyword evidence="1" id="KW-0472">Membrane</keyword>
<sequence length="45" mass="5104">MVKSSNLVYVLILFLSIFLSIIISNSSFGMIFDRACKTMKDCLKL</sequence>
<evidence type="ECO:0000259" key="2">
    <source>
        <dbReference type="Pfam" id="PF07127"/>
    </source>
</evidence>
<keyword evidence="5" id="KW-1185">Reference proteome</keyword>
<protein>
    <submittedName>
        <fullName evidence="3">Nodule Cysteine-Rich (NCR) secreted peptide</fullName>
    </submittedName>
</protein>
<evidence type="ECO:0000313" key="5">
    <source>
        <dbReference type="Proteomes" id="UP000002051"/>
    </source>
</evidence>
<dbReference type="GO" id="GO:0046872">
    <property type="term" value="F:metal ion binding"/>
    <property type="evidence" value="ECO:0007669"/>
    <property type="project" value="InterPro"/>
</dbReference>
<reference evidence="4" key="3">
    <citation type="submission" date="2015-06" db="UniProtKB">
        <authorList>
            <consortium name="EnsemblPlants"/>
        </authorList>
    </citation>
    <scope>IDENTIFICATION</scope>
    <source>
        <strain evidence="4">cv. Jemalong A17</strain>
    </source>
</reference>
<keyword evidence="1" id="KW-0812">Transmembrane</keyword>
<dbReference type="AlphaFoldDB" id="A0A072TF59"/>
<evidence type="ECO:0000313" key="3">
    <source>
        <dbReference type="EMBL" id="KEH16007.1"/>
    </source>
</evidence>
<dbReference type="Pfam" id="PF07127">
    <property type="entry name" value="Nodulin_late"/>
    <property type="match status" value="1"/>
</dbReference>
<reference evidence="3 5" key="1">
    <citation type="journal article" date="2011" name="Nature">
        <title>The Medicago genome provides insight into the evolution of rhizobial symbioses.</title>
        <authorList>
            <person name="Young N.D."/>
            <person name="Debelle F."/>
            <person name="Oldroyd G.E."/>
            <person name="Geurts R."/>
            <person name="Cannon S.B."/>
            <person name="Udvardi M.K."/>
            <person name="Benedito V.A."/>
            <person name="Mayer K.F."/>
            <person name="Gouzy J."/>
            <person name="Schoof H."/>
            <person name="Van de Peer Y."/>
            <person name="Proost S."/>
            <person name="Cook D.R."/>
            <person name="Meyers B.C."/>
            <person name="Spannagl M."/>
            <person name="Cheung F."/>
            <person name="De Mita S."/>
            <person name="Krishnakumar V."/>
            <person name="Gundlach H."/>
            <person name="Zhou S."/>
            <person name="Mudge J."/>
            <person name="Bharti A.K."/>
            <person name="Murray J.D."/>
            <person name="Naoumkina M.A."/>
            <person name="Rosen B."/>
            <person name="Silverstein K.A."/>
            <person name="Tang H."/>
            <person name="Rombauts S."/>
            <person name="Zhao P.X."/>
            <person name="Zhou P."/>
            <person name="Barbe V."/>
            <person name="Bardou P."/>
            <person name="Bechner M."/>
            <person name="Bellec A."/>
            <person name="Berger A."/>
            <person name="Berges H."/>
            <person name="Bidwell S."/>
            <person name="Bisseling T."/>
            <person name="Choisne N."/>
            <person name="Couloux A."/>
            <person name="Denny R."/>
            <person name="Deshpande S."/>
            <person name="Dai X."/>
            <person name="Doyle J.J."/>
            <person name="Dudez A.M."/>
            <person name="Farmer A.D."/>
            <person name="Fouteau S."/>
            <person name="Franken C."/>
            <person name="Gibelin C."/>
            <person name="Gish J."/>
            <person name="Goldstein S."/>
            <person name="Gonzalez A.J."/>
            <person name="Green P.J."/>
            <person name="Hallab A."/>
            <person name="Hartog M."/>
            <person name="Hua A."/>
            <person name="Humphray S.J."/>
            <person name="Jeong D.H."/>
            <person name="Jing Y."/>
            <person name="Jocker A."/>
            <person name="Kenton S.M."/>
            <person name="Kim D.J."/>
            <person name="Klee K."/>
            <person name="Lai H."/>
            <person name="Lang C."/>
            <person name="Lin S."/>
            <person name="Macmil S.L."/>
            <person name="Magdelenat G."/>
            <person name="Matthews L."/>
            <person name="McCorrison J."/>
            <person name="Monaghan E.L."/>
            <person name="Mun J.H."/>
            <person name="Najar F.Z."/>
            <person name="Nicholson C."/>
            <person name="Noirot C."/>
            <person name="O'Bleness M."/>
            <person name="Paule C.R."/>
            <person name="Poulain J."/>
            <person name="Prion F."/>
            <person name="Qin B."/>
            <person name="Qu C."/>
            <person name="Retzel E.F."/>
            <person name="Riddle C."/>
            <person name="Sallet E."/>
            <person name="Samain S."/>
            <person name="Samson N."/>
            <person name="Sanders I."/>
            <person name="Saurat O."/>
            <person name="Scarpelli C."/>
            <person name="Schiex T."/>
            <person name="Segurens B."/>
            <person name="Severin A.J."/>
            <person name="Sherrier D.J."/>
            <person name="Shi R."/>
            <person name="Sims S."/>
            <person name="Singer S.R."/>
            <person name="Sinharoy S."/>
            <person name="Sterck L."/>
            <person name="Viollet A."/>
            <person name="Wang B.B."/>
            <person name="Wang K."/>
            <person name="Wang M."/>
            <person name="Wang X."/>
            <person name="Warfsmann J."/>
            <person name="Weissenbach J."/>
            <person name="White D.D."/>
            <person name="White J.D."/>
            <person name="Wiley G.B."/>
            <person name="Wincker P."/>
            <person name="Xing Y."/>
            <person name="Yang L."/>
            <person name="Yao Z."/>
            <person name="Ying F."/>
            <person name="Zhai J."/>
            <person name="Zhou L."/>
            <person name="Zuber A."/>
            <person name="Denarie J."/>
            <person name="Dixon R.A."/>
            <person name="May G.D."/>
            <person name="Schwartz D.C."/>
            <person name="Rogers J."/>
            <person name="Quetier F."/>
            <person name="Town C.D."/>
            <person name="Roe B.A."/>
        </authorList>
    </citation>
    <scope>NUCLEOTIDE SEQUENCE [LARGE SCALE GENOMIC DNA]</scope>
    <source>
        <strain evidence="3">A17</strain>
        <strain evidence="4 5">cv. Jemalong A17</strain>
    </source>
</reference>
<dbReference type="EnsemblPlants" id="KEH16007">
    <property type="protein sequence ID" value="KEH16007"/>
    <property type="gene ID" value="MTR_0386s0020"/>
</dbReference>
<dbReference type="HOGENOM" id="CLU_181053_2_0_1"/>
<keyword evidence="1" id="KW-1133">Transmembrane helix</keyword>
<evidence type="ECO:0000256" key="1">
    <source>
        <dbReference type="SAM" id="Phobius"/>
    </source>
</evidence>
<feature type="domain" description="Late nodulin" evidence="2">
    <location>
        <begin position="1"/>
        <end position="44"/>
    </location>
</feature>
<reference evidence="3 5" key="2">
    <citation type="journal article" date="2014" name="BMC Genomics">
        <title>An improved genome release (version Mt4.0) for the model legume Medicago truncatula.</title>
        <authorList>
            <person name="Tang H."/>
            <person name="Krishnakumar V."/>
            <person name="Bidwell S."/>
            <person name="Rosen B."/>
            <person name="Chan A."/>
            <person name="Zhou S."/>
            <person name="Gentzbittel L."/>
            <person name="Childs K.L."/>
            <person name="Yandell M."/>
            <person name="Gundlach H."/>
            <person name="Mayer K.F."/>
            <person name="Schwartz D.C."/>
            <person name="Town C.D."/>
        </authorList>
    </citation>
    <scope>GENOME REANNOTATION</scope>
    <source>
        <strain evidence="3">A17</strain>
        <strain evidence="4 5">cv. Jemalong A17</strain>
    </source>
</reference>
<dbReference type="Proteomes" id="UP000002051">
    <property type="component" value="Unassembled WGS sequence"/>
</dbReference>
<accession>A0A072TF59</accession>
<name>A0A072TF59_MEDTR</name>
<dbReference type="InterPro" id="IPR009810">
    <property type="entry name" value="Nodulin_late_dom"/>
</dbReference>
<proteinExistence type="predicted"/>
<feature type="transmembrane region" description="Helical" evidence="1">
    <location>
        <begin position="6"/>
        <end position="32"/>
    </location>
</feature>
<gene>
    <name evidence="3" type="ORF">MTR_0386s0020</name>
</gene>
<dbReference type="EMBL" id="KL403111">
    <property type="protein sequence ID" value="KEH16007.1"/>
    <property type="molecule type" value="Genomic_DNA"/>
</dbReference>